<dbReference type="Pfam" id="PF00078">
    <property type="entry name" value="RVT_1"/>
    <property type="match status" value="1"/>
</dbReference>
<dbReference type="PANTHER" id="PTHR33050">
    <property type="entry name" value="REVERSE TRANSCRIPTASE DOMAIN-CONTAINING PROTEIN"/>
    <property type="match status" value="1"/>
</dbReference>
<dbReference type="Proteomes" id="UP000838756">
    <property type="component" value="Unassembled WGS sequence"/>
</dbReference>
<proteinExistence type="predicted"/>
<evidence type="ECO:0000313" key="2">
    <source>
        <dbReference type="EMBL" id="CAH2208385.1"/>
    </source>
</evidence>
<dbReference type="EMBL" id="CAKXAJ010003365">
    <property type="protein sequence ID" value="CAH2208385.1"/>
    <property type="molecule type" value="Genomic_DNA"/>
</dbReference>
<dbReference type="AlphaFoldDB" id="A0A8S4QD51"/>
<organism evidence="2 3">
    <name type="scientific">Pararge aegeria aegeria</name>
    <dbReference type="NCBI Taxonomy" id="348720"/>
    <lineage>
        <taxon>Eukaryota</taxon>
        <taxon>Metazoa</taxon>
        <taxon>Ecdysozoa</taxon>
        <taxon>Arthropoda</taxon>
        <taxon>Hexapoda</taxon>
        <taxon>Insecta</taxon>
        <taxon>Pterygota</taxon>
        <taxon>Neoptera</taxon>
        <taxon>Endopterygota</taxon>
        <taxon>Lepidoptera</taxon>
        <taxon>Glossata</taxon>
        <taxon>Ditrysia</taxon>
        <taxon>Papilionoidea</taxon>
        <taxon>Nymphalidae</taxon>
        <taxon>Satyrinae</taxon>
        <taxon>Satyrini</taxon>
        <taxon>Parargina</taxon>
        <taxon>Pararge</taxon>
    </lineage>
</organism>
<accession>A0A8S4QD51</accession>
<dbReference type="SUPFAM" id="SSF56672">
    <property type="entry name" value="DNA/RNA polymerases"/>
    <property type="match status" value="1"/>
</dbReference>
<evidence type="ECO:0000313" key="3">
    <source>
        <dbReference type="Proteomes" id="UP000838756"/>
    </source>
</evidence>
<reference evidence="2" key="1">
    <citation type="submission" date="2022-03" db="EMBL/GenBank/DDBJ databases">
        <authorList>
            <person name="Lindestad O."/>
        </authorList>
    </citation>
    <scope>NUCLEOTIDE SEQUENCE</scope>
</reference>
<feature type="non-terminal residue" evidence="2">
    <location>
        <position position="454"/>
    </location>
</feature>
<dbReference type="CDD" id="cd03714">
    <property type="entry name" value="RT_DIRS1"/>
    <property type="match status" value="1"/>
</dbReference>
<dbReference type="OrthoDB" id="6083831at2759"/>
<comment type="caution">
    <text evidence="2">The sequence shown here is derived from an EMBL/GenBank/DDBJ whole genome shotgun (WGS) entry which is preliminary data.</text>
</comment>
<dbReference type="CDD" id="cd09275">
    <property type="entry name" value="RNase_HI_RT_DIRS1"/>
    <property type="match status" value="1"/>
</dbReference>
<evidence type="ECO:0000259" key="1">
    <source>
        <dbReference type="PROSITE" id="PS50878"/>
    </source>
</evidence>
<dbReference type="PROSITE" id="PS50878">
    <property type="entry name" value="RT_POL"/>
    <property type="match status" value="1"/>
</dbReference>
<name>A0A8S4QD51_9NEOP</name>
<dbReference type="InterPro" id="IPR052055">
    <property type="entry name" value="Hepadnavirus_pol/RT"/>
</dbReference>
<dbReference type="Gene3D" id="3.10.10.10">
    <property type="entry name" value="HIV Type 1 Reverse Transcriptase, subunit A, domain 1"/>
    <property type="match status" value="1"/>
</dbReference>
<dbReference type="GO" id="GO:0071897">
    <property type="term" value="P:DNA biosynthetic process"/>
    <property type="evidence" value="ECO:0007669"/>
    <property type="project" value="UniProtKB-ARBA"/>
</dbReference>
<feature type="domain" description="Reverse transcriptase" evidence="1">
    <location>
        <begin position="11"/>
        <end position="193"/>
    </location>
</feature>
<gene>
    <name evidence="2" type="primary">jg649</name>
    <name evidence="2" type="ORF">PAEG_LOCUS1001</name>
</gene>
<keyword evidence="3" id="KW-1185">Reference proteome</keyword>
<dbReference type="Gene3D" id="3.30.70.270">
    <property type="match status" value="1"/>
</dbReference>
<dbReference type="InterPro" id="IPR000477">
    <property type="entry name" value="RT_dom"/>
</dbReference>
<protein>
    <submittedName>
        <fullName evidence="2">Jg649 protein</fullName>
    </submittedName>
</protein>
<dbReference type="InterPro" id="IPR043128">
    <property type="entry name" value="Rev_trsase/Diguanyl_cyclase"/>
</dbReference>
<dbReference type="InterPro" id="IPR043502">
    <property type="entry name" value="DNA/RNA_pol_sf"/>
</dbReference>
<dbReference type="PANTHER" id="PTHR33050:SF7">
    <property type="entry name" value="RIBONUCLEASE H"/>
    <property type="match status" value="1"/>
</dbReference>
<sequence length="454" mass="52287">MTILINQMKIQDVLEVADSSPSFLSTMFLVPKSNGSYRPIFNLRALNEFVSTDRFKLINIYRIPDFLQPRDWLCKIDLSQAYYHLAITRSQRRFLRLIYNGELLQMTCLPFGLSTAPKVFASMTNWIAQTLREKGIRIIVYLDDFLLAHQNVNILRTQVQVVLERLQYLGWQVNFKKSELNPQMNLVYLGIHWDPWLNQKRLPSEKYHSLLTKVSSILRENKVGLKCLQSLVGHLNFASFAVPKGRLNHRSLLDLLNSIPKTSKKLYVIPAEAQMDLKWWLQNYRTSSPIHIEPPTHFLTTDASDLAWGAQLDSLSLSGPWNRQEAQLHCNQKEMLAIFKVLQGHYQLLQDATVLVQCDSRTVVAYLRNEGGTISKPLTVITKKVFGVLDEHNIVLKVFHLPGKLNILADRLSRYQKTAEWHLVPSCTEMIFRKFGVPVDRSFCIADSTCSCQL</sequence>